<dbReference type="EMBL" id="JAHLQT010020073">
    <property type="protein sequence ID" value="KAG7168320.1"/>
    <property type="molecule type" value="Genomic_DNA"/>
</dbReference>
<evidence type="ECO:0000313" key="1">
    <source>
        <dbReference type="EMBL" id="KAG7168320.1"/>
    </source>
</evidence>
<gene>
    <name evidence="1" type="primary">prmt9-L2</name>
    <name evidence="1" type="ORF">Hamer_G002342</name>
</gene>
<accession>A0A8J5MXR2</accession>
<protein>
    <submittedName>
        <fullName evidence="1">Putative arginine N-methyltransferase 9-like 2</fullName>
    </submittedName>
</protein>
<organism evidence="1 2">
    <name type="scientific">Homarus americanus</name>
    <name type="common">American lobster</name>
    <dbReference type="NCBI Taxonomy" id="6706"/>
    <lineage>
        <taxon>Eukaryota</taxon>
        <taxon>Metazoa</taxon>
        <taxon>Ecdysozoa</taxon>
        <taxon>Arthropoda</taxon>
        <taxon>Crustacea</taxon>
        <taxon>Multicrustacea</taxon>
        <taxon>Malacostraca</taxon>
        <taxon>Eumalacostraca</taxon>
        <taxon>Eucarida</taxon>
        <taxon>Decapoda</taxon>
        <taxon>Pleocyemata</taxon>
        <taxon>Astacidea</taxon>
        <taxon>Nephropoidea</taxon>
        <taxon>Nephropidae</taxon>
        <taxon>Homarus</taxon>
    </lineage>
</organism>
<comment type="caution">
    <text evidence="1">The sequence shown here is derived from an EMBL/GenBank/DDBJ whole genome shotgun (WGS) entry which is preliminary data.</text>
</comment>
<reference evidence="1" key="1">
    <citation type="journal article" date="2021" name="Sci. Adv.">
        <title>The American lobster genome reveals insights on longevity, neural, and immune adaptations.</title>
        <authorList>
            <person name="Polinski J.M."/>
            <person name="Zimin A.V."/>
            <person name="Clark K.F."/>
            <person name="Kohn A.B."/>
            <person name="Sadowski N."/>
            <person name="Timp W."/>
            <person name="Ptitsyn A."/>
            <person name="Khanna P."/>
            <person name="Romanova D.Y."/>
            <person name="Williams P."/>
            <person name="Greenwood S.J."/>
            <person name="Moroz L.L."/>
            <person name="Walt D.R."/>
            <person name="Bodnar A.G."/>
        </authorList>
    </citation>
    <scope>NUCLEOTIDE SEQUENCE</scope>
    <source>
        <strain evidence="1">GMGI-L3</strain>
    </source>
</reference>
<proteinExistence type="predicted"/>
<name>A0A8J5MXR2_HOMAM</name>
<evidence type="ECO:0000313" key="2">
    <source>
        <dbReference type="Proteomes" id="UP000747542"/>
    </source>
</evidence>
<keyword evidence="2" id="KW-1185">Reference proteome</keyword>
<dbReference type="AlphaFoldDB" id="A0A8J5MXR2"/>
<dbReference type="Proteomes" id="UP000747542">
    <property type="component" value="Unassembled WGS sequence"/>
</dbReference>
<sequence>MSGRPTAQGAINGKTKASLVTGSQVAQRHLQEFEWCQQRGDIGRSFSHLSLALCILPHLKTQYYTTYLEVFEDWIAKVEENNGFQESMTIFEVALNHYPDSPDLHHLLAKTLSR</sequence>